<dbReference type="PIRSF" id="PIRSF026671">
    <property type="entry name" value="AA_dipeptidase"/>
    <property type="match status" value="1"/>
</dbReference>
<evidence type="ECO:0000256" key="4">
    <source>
        <dbReference type="ARBA" id="ARBA00022801"/>
    </source>
</evidence>
<evidence type="ECO:0000256" key="9">
    <source>
        <dbReference type="HAMAP-Rule" id="MF_01924"/>
    </source>
</evidence>
<dbReference type="GO" id="GO:0008237">
    <property type="term" value="F:metallopeptidase activity"/>
    <property type="evidence" value="ECO:0007669"/>
    <property type="project" value="UniProtKB-KW"/>
</dbReference>
<dbReference type="GO" id="GO:0071555">
    <property type="term" value="P:cell wall organization"/>
    <property type="evidence" value="ECO:0007669"/>
    <property type="project" value="UniProtKB-KW"/>
</dbReference>
<dbReference type="PANTHER" id="PTHR43126:SF1">
    <property type="entry name" value="D-ALANYL-D-ALANINE DIPEPTIDASE"/>
    <property type="match status" value="1"/>
</dbReference>
<keyword evidence="6 9" id="KW-0224">Dipeptidase</keyword>
<dbReference type="Gene3D" id="3.30.1380.10">
    <property type="match status" value="1"/>
</dbReference>
<accession>A0A109BB45</accession>
<dbReference type="GO" id="GO:0008270">
    <property type="term" value="F:zinc ion binding"/>
    <property type="evidence" value="ECO:0007669"/>
    <property type="project" value="UniProtKB-UniRule"/>
</dbReference>
<comment type="similarity">
    <text evidence="9 10">Belongs to the peptidase M15D family.</text>
</comment>
<evidence type="ECO:0000256" key="7">
    <source>
        <dbReference type="ARBA" id="ARBA00023049"/>
    </source>
</evidence>
<comment type="caution">
    <text evidence="12">The sequence shown here is derived from an EMBL/GenBank/DDBJ whole genome shotgun (WGS) entry which is preliminary data.</text>
</comment>
<dbReference type="GO" id="GO:0006508">
    <property type="term" value="P:proteolysis"/>
    <property type="evidence" value="ECO:0007669"/>
    <property type="project" value="UniProtKB-KW"/>
</dbReference>
<proteinExistence type="inferred from homology"/>
<dbReference type="GO" id="GO:0160237">
    <property type="term" value="F:D-Ala-D-Ala dipeptidase activity"/>
    <property type="evidence" value="ECO:0007669"/>
    <property type="project" value="UniProtKB-EC"/>
</dbReference>
<dbReference type="SUPFAM" id="SSF55166">
    <property type="entry name" value="Hedgehog/DD-peptidase"/>
    <property type="match status" value="1"/>
</dbReference>
<dbReference type="PANTHER" id="PTHR43126">
    <property type="entry name" value="D-ALANYL-D-ALANINE DIPEPTIDASE"/>
    <property type="match status" value="1"/>
</dbReference>
<evidence type="ECO:0000256" key="8">
    <source>
        <dbReference type="ARBA" id="ARBA00023316"/>
    </source>
</evidence>
<sequence>MMARRHNVLDAARCALLLAMCVAGLVFNTNSAAAEYKSPHKSFVDAQSLVPDLVVEMRYVTAQNFVGRPIPGYNGARCLLTHRAAKALQCAADSLRPRGYAIKVYDCYRPQRAVNAFVKWGRNLRDQKMKQAYYPEVDKRNLFRDSFISSRSGHSRGSTVDLSIVPLATHDVPFEAGDNVVRACDSNSGKRTDDGSVDMGTGFDCFSTLSHTRSQKVSGVQRQNRTILRDAMSACGFRNLYSEWWHYTLRNEPYPNTYFDFPVE</sequence>
<dbReference type="Proteomes" id="UP000059074">
    <property type="component" value="Unassembled WGS sequence"/>
</dbReference>
<feature type="chain" id="PRO_5007132512" description="D-alanyl-D-alanine dipeptidase" evidence="11">
    <location>
        <begin position="34"/>
        <end position="264"/>
    </location>
</feature>
<dbReference type="OrthoDB" id="9801430at2"/>
<name>A0A109BB45_HYPSL</name>
<feature type="active site" description="Proton donor/acceptor" evidence="9">
    <location>
        <position position="243"/>
    </location>
</feature>
<feature type="signal peptide" evidence="11">
    <location>
        <begin position="1"/>
        <end position="33"/>
    </location>
</feature>
<comment type="function">
    <text evidence="9 10">Catalyzes hydrolysis of the D-alanyl-D-alanine dipeptide.</text>
</comment>
<dbReference type="EC" id="3.4.13.22" evidence="9 10"/>
<dbReference type="InterPro" id="IPR000755">
    <property type="entry name" value="A_A_dipeptidase"/>
</dbReference>
<dbReference type="RefSeq" id="WP_083509782.1">
    <property type="nucleotide sequence ID" value="NZ_LMTR01000078.1"/>
</dbReference>
<evidence type="ECO:0000256" key="5">
    <source>
        <dbReference type="ARBA" id="ARBA00022833"/>
    </source>
</evidence>
<dbReference type="EMBL" id="LMTR01000078">
    <property type="protein sequence ID" value="KWT65538.1"/>
    <property type="molecule type" value="Genomic_DNA"/>
</dbReference>
<feature type="binding site" evidence="9">
    <location>
        <position position="161"/>
    </location>
    <ligand>
        <name>Zn(2+)</name>
        <dbReference type="ChEBI" id="CHEBI:29105"/>
        <note>catalytic</note>
    </ligand>
</feature>
<keyword evidence="11" id="KW-0732">Signal</keyword>
<evidence type="ECO:0000313" key="13">
    <source>
        <dbReference type="Proteomes" id="UP000059074"/>
    </source>
</evidence>
<comment type="catalytic activity">
    <reaction evidence="1 9 10">
        <text>D-alanyl-D-alanine + H2O = 2 D-alanine</text>
        <dbReference type="Rhea" id="RHEA:20661"/>
        <dbReference type="ChEBI" id="CHEBI:15377"/>
        <dbReference type="ChEBI" id="CHEBI:57416"/>
        <dbReference type="ChEBI" id="CHEBI:57822"/>
        <dbReference type="EC" id="3.4.13.22"/>
    </reaction>
</comment>
<keyword evidence="2 9" id="KW-0645">Protease</keyword>
<dbReference type="HAMAP" id="MF_01924">
    <property type="entry name" value="A_A_dipeptidase"/>
    <property type="match status" value="1"/>
</dbReference>
<feature type="site" description="Transition state stabilizer" evidence="9">
    <location>
        <position position="109"/>
    </location>
</feature>
<reference evidence="12 13" key="1">
    <citation type="submission" date="2015-10" db="EMBL/GenBank/DDBJ databases">
        <title>Transcriptomic analysis of a linuron degrading triple-species bacterial consortium.</title>
        <authorList>
            <person name="Albers P."/>
        </authorList>
    </citation>
    <scope>NUCLEOTIDE SEQUENCE [LARGE SCALE GENOMIC DNA]</scope>
    <source>
        <strain evidence="12 13">WDL6</strain>
    </source>
</reference>
<evidence type="ECO:0000256" key="11">
    <source>
        <dbReference type="SAM" id="SignalP"/>
    </source>
</evidence>
<evidence type="ECO:0000313" key="12">
    <source>
        <dbReference type="EMBL" id="KWT65538.1"/>
    </source>
</evidence>
<keyword evidence="7 9" id="KW-0482">Metalloprotease</keyword>
<keyword evidence="3 9" id="KW-0479">Metal-binding</keyword>
<dbReference type="PATRIC" id="fig|121290.4.peg.66"/>
<keyword evidence="8 10" id="KW-0961">Cell wall biogenesis/degradation</keyword>
<dbReference type="Pfam" id="PF01427">
    <property type="entry name" value="Peptidase_M15"/>
    <property type="match status" value="2"/>
</dbReference>
<keyword evidence="13" id="KW-1185">Reference proteome</keyword>
<dbReference type="InterPro" id="IPR009045">
    <property type="entry name" value="Zn_M74/Hedgehog-like"/>
</dbReference>
<evidence type="ECO:0000256" key="1">
    <source>
        <dbReference type="ARBA" id="ARBA00001362"/>
    </source>
</evidence>
<evidence type="ECO:0000256" key="10">
    <source>
        <dbReference type="PIRNR" id="PIRNR026671"/>
    </source>
</evidence>
<gene>
    <name evidence="9" type="primary">ddpX</name>
    <name evidence="12" type="ORF">APY04_2776</name>
</gene>
<protein>
    <recommendedName>
        <fullName evidence="9 10">D-alanyl-D-alanine dipeptidase</fullName>
        <shortName evidence="9 10">D-Ala-D-Ala dipeptidase</shortName>
        <ecNumber evidence="9 10">3.4.13.22</ecNumber>
    </recommendedName>
</protein>
<dbReference type="AlphaFoldDB" id="A0A109BB45"/>
<feature type="binding site" evidence="9">
    <location>
        <position position="246"/>
    </location>
    <ligand>
        <name>Zn(2+)</name>
        <dbReference type="ChEBI" id="CHEBI:29105"/>
        <note>catalytic</note>
    </ligand>
</feature>
<evidence type="ECO:0000256" key="2">
    <source>
        <dbReference type="ARBA" id="ARBA00022670"/>
    </source>
</evidence>
<evidence type="ECO:0000256" key="3">
    <source>
        <dbReference type="ARBA" id="ARBA00022723"/>
    </source>
</evidence>
<dbReference type="CDD" id="cd14817">
    <property type="entry name" value="D-Ala-D-Ala_dipeptidase_VanX"/>
    <property type="match status" value="1"/>
</dbReference>
<evidence type="ECO:0000256" key="6">
    <source>
        <dbReference type="ARBA" id="ARBA00022997"/>
    </source>
</evidence>
<keyword evidence="5 9" id="KW-0862">Zinc</keyword>
<organism evidence="12 13">
    <name type="scientific">Hyphomicrobium sulfonivorans</name>
    <dbReference type="NCBI Taxonomy" id="121290"/>
    <lineage>
        <taxon>Bacteria</taxon>
        <taxon>Pseudomonadati</taxon>
        <taxon>Pseudomonadota</taxon>
        <taxon>Alphaproteobacteria</taxon>
        <taxon>Hyphomicrobiales</taxon>
        <taxon>Hyphomicrobiaceae</taxon>
        <taxon>Hyphomicrobium</taxon>
    </lineage>
</organism>
<dbReference type="STRING" id="121290.APY04_2776"/>
<feature type="binding site" evidence="9">
    <location>
        <position position="154"/>
    </location>
    <ligand>
        <name>Zn(2+)</name>
        <dbReference type="ChEBI" id="CHEBI:29105"/>
        <note>catalytic</note>
    </ligand>
</feature>
<comment type="cofactor">
    <cofactor evidence="9">
        <name>Zn(2+)</name>
        <dbReference type="ChEBI" id="CHEBI:29105"/>
    </cofactor>
    <text evidence="9">Binds 1 zinc ion per subunit.</text>
</comment>
<keyword evidence="4 9" id="KW-0378">Hydrolase</keyword>